<feature type="compositionally biased region" description="Acidic residues" evidence="9">
    <location>
        <begin position="82"/>
        <end position="93"/>
    </location>
</feature>
<keyword evidence="5 10" id="KW-1133">Transmembrane helix</keyword>
<evidence type="ECO:0000256" key="4">
    <source>
        <dbReference type="ARBA" id="ARBA00022692"/>
    </source>
</evidence>
<dbReference type="InterPro" id="IPR005804">
    <property type="entry name" value="FA_desaturase_dom"/>
</dbReference>
<dbReference type="CDD" id="cd03508">
    <property type="entry name" value="Delta4-sphingolipid-FADS-like"/>
    <property type="match status" value="1"/>
</dbReference>
<dbReference type="SMART" id="SM01269">
    <property type="entry name" value="Lipid_DES"/>
    <property type="match status" value="1"/>
</dbReference>
<feature type="region of interest" description="Disordered" evidence="9">
    <location>
        <begin position="148"/>
        <end position="173"/>
    </location>
</feature>
<dbReference type="InterPro" id="IPR020103">
    <property type="entry name" value="PsdUridine_synth_cat_dom_sf"/>
</dbReference>
<comment type="subcellular location">
    <subcellularLocation>
        <location evidence="1">Membrane</location>
        <topology evidence="1">Multi-pass membrane protein</topology>
    </subcellularLocation>
</comment>
<dbReference type="InterPro" id="IPR011388">
    <property type="entry name" value="DES1/DES2"/>
</dbReference>
<feature type="transmembrane region" description="Helical" evidence="10">
    <location>
        <begin position="639"/>
        <end position="666"/>
    </location>
</feature>
<feature type="region of interest" description="Disordered" evidence="9">
    <location>
        <begin position="69"/>
        <end position="96"/>
    </location>
</feature>
<feature type="domain" description="Sphingolipid delta4-desaturase N-terminal" evidence="11">
    <location>
        <begin position="449"/>
        <end position="487"/>
    </location>
</feature>
<evidence type="ECO:0000256" key="3">
    <source>
        <dbReference type="ARBA" id="ARBA00012021"/>
    </source>
</evidence>
<dbReference type="Proteomes" id="UP000649617">
    <property type="component" value="Unassembled WGS sequence"/>
</dbReference>
<dbReference type="EMBL" id="CAJNIZ010019446">
    <property type="protein sequence ID" value="CAE7426342.1"/>
    <property type="molecule type" value="Genomic_DNA"/>
</dbReference>
<dbReference type="GO" id="GO:0042284">
    <property type="term" value="F:sphingolipid delta-4 desaturase activity"/>
    <property type="evidence" value="ECO:0007669"/>
    <property type="project" value="UniProtKB-EC"/>
</dbReference>
<evidence type="ECO:0000256" key="9">
    <source>
        <dbReference type="SAM" id="MobiDB-lite"/>
    </source>
</evidence>
<dbReference type="GO" id="GO:0016020">
    <property type="term" value="C:membrane"/>
    <property type="evidence" value="ECO:0007669"/>
    <property type="project" value="UniProtKB-SubCell"/>
</dbReference>
<dbReference type="GO" id="GO:0003723">
    <property type="term" value="F:RNA binding"/>
    <property type="evidence" value="ECO:0007669"/>
    <property type="project" value="InterPro"/>
</dbReference>
<dbReference type="GO" id="GO:0009982">
    <property type="term" value="F:pseudouridine synthase activity"/>
    <property type="evidence" value="ECO:0007669"/>
    <property type="project" value="InterPro"/>
</dbReference>
<gene>
    <name evidence="12" type="ORF">SPIL2461_LOCUS10450</name>
</gene>
<keyword evidence="8 10" id="KW-0472">Membrane</keyword>
<name>A0A812RAT8_SYMPI</name>
<dbReference type="PANTHER" id="PTHR12879:SF8">
    <property type="entry name" value="SPHINGOLIPID DELTA(4)-DESATURASE DES1"/>
    <property type="match status" value="1"/>
</dbReference>
<dbReference type="Pfam" id="PF08557">
    <property type="entry name" value="Lipid_DES"/>
    <property type="match status" value="1"/>
</dbReference>
<comment type="caution">
    <text evidence="12">The sequence shown here is derived from an EMBL/GenBank/DDBJ whole genome shotgun (WGS) entry which is preliminary data.</text>
</comment>
<sequence>MFIFNIQTEVPFGNRNRLVWVNGLLPAFASEIARVLRPKGRAALLMTRAHARQMMQLLGTEESYSFSAEMEEWTGGASKKDEDEEEEVEEEKEDAGVPVDVHAEHAPDSTTLKLGKQLFHQHACYKVSVGGWPAAVLVLERLKTDLTSPRAAPETPAARKGKGMKGAGKGQGAEPRECLLIDHPAQSPRRLVDFLMQRWPSHFPTESVSRRAMGRGRVWVQDSKELRLRQAWWSEPMTMQTIVFLPDYPRRSPYQGPLAVLYQDDHVGVVLKEPGLRIFGGARTLANLLTARSPPPLEASGLGDALPSPVPVHFLEAELGGCFLVAKTAQAALGLGCAAPRRRLRALLCGEKPLQKLKEGCDGRDWCIHHSAPSVRFGKVTDASCFVQGPVAMFREECARNGLTVLGDTQYAGENAPRIRRSQVYLFVDSLPIAMGTNKSPEWESVPFKGDRDFFYADNLEPHATRRSEILKKHPEIKALMGPEWKTKYIVVATVALQVFMAYITRSWSTCSFLIAVYVIGATVNHSLFLAIHELAHGLGAKSMMANKLIGMVANLPIVFPYCITFKPYHMAHHRNQGVHGIDTDVPTALEGYLITKSSMNYVDHTLRKAVFMFLQIFAYALRPIFIKPDLVPIDGWVIGNFVVCATFDYLILVTMGWHGVLYLLLSTFFAGSIHPTAGHFIAEHYVMEGEVETYSYYGPLNYLAYNVGYHNEHHDFPNIAWSSLPTVRKLAPEYYDSLPQCPSWPGAILRYIFDDSISPFSRVKRTKKAE</sequence>
<feature type="transmembrane region" description="Helical" evidence="10">
    <location>
        <begin position="544"/>
        <end position="565"/>
    </location>
</feature>
<keyword evidence="6" id="KW-0560">Oxidoreductase</keyword>
<evidence type="ECO:0000256" key="6">
    <source>
        <dbReference type="ARBA" id="ARBA00023002"/>
    </source>
</evidence>
<evidence type="ECO:0000256" key="2">
    <source>
        <dbReference type="ARBA" id="ARBA00006146"/>
    </source>
</evidence>
<keyword evidence="4 10" id="KW-0812">Transmembrane</keyword>
<keyword evidence="7" id="KW-0443">Lipid metabolism</keyword>
<feature type="transmembrane region" description="Helical" evidence="10">
    <location>
        <begin position="610"/>
        <end position="627"/>
    </location>
</feature>
<dbReference type="InterPro" id="IPR013866">
    <property type="entry name" value="Sphingolipid_d4-desaturase_N"/>
</dbReference>
<dbReference type="GO" id="GO:0046513">
    <property type="term" value="P:ceramide biosynthetic process"/>
    <property type="evidence" value="ECO:0007669"/>
    <property type="project" value="TreeGrafter"/>
</dbReference>
<feature type="transmembrane region" description="Helical" evidence="10">
    <location>
        <begin position="487"/>
        <end position="504"/>
    </location>
</feature>
<evidence type="ECO:0000259" key="11">
    <source>
        <dbReference type="SMART" id="SM01269"/>
    </source>
</evidence>
<dbReference type="OrthoDB" id="200948at2759"/>
<dbReference type="AlphaFoldDB" id="A0A812RAT8"/>
<evidence type="ECO:0000313" key="13">
    <source>
        <dbReference type="Proteomes" id="UP000649617"/>
    </source>
</evidence>
<evidence type="ECO:0000256" key="7">
    <source>
        <dbReference type="ARBA" id="ARBA00023098"/>
    </source>
</evidence>
<evidence type="ECO:0000256" key="5">
    <source>
        <dbReference type="ARBA" id="ARBA00022989"/>
    </source>
</evidence>
<keyword evidence="13" id="KW-1185">Reference proteome</keyword>
<proteinExistence type="inferred from homology"/>
<reference evidence="12" key="1">
    <citation type="submission" date="2021-02" db="EMBL/GenBank/DDBJ databases">
        <authorList>
            <person name="Dougan E. K."/>
            <person name="Rhodes N."/>
            <person name="Thang M."/>
            <person name="Chan C."/>
        </authorList>
    </citation>
    <scope>NUCLEOTIDE SEQUENCE</scope>
</reference>
<evidence type="ECO:0000313" key="12">
    <source>
        <dbReference type="EMBL" id="CAE7426342.1"/>
    </source>
</evidence>
<protein>
    <recommendedName>
        <fullName evidence="3">sphingolipid 4-desaturase</fullName>
        <ecNumber evidence="3">1.14.19.17</ecNumber>
    </recommendedName>
</protein>
<evidence type="ECO:0000256" key="1">
    <source>
        <dbReference type="ARBA" id="ARBA00004141"/>
    </source>
</evidence>
<evidence type="ECO:0000256" key="8">
    <source>
        <dbReference type="ARBA" id="ARBA00023136"/>
    </source>
</evidence>
<feature type="transmembrane region" description="Helical" evidence="10">
    <location>
        <begin position="511"/>
        <end position="532"/>
    </location>
</feature>
<accession>A0A812RAT8</accession>
<evidence type="ECO:0000256" key="10">
    <source>
        <dbReference type="SAM" id="Phobius"/>
    </source>
</evidence>
<dbReference type="Gene3D" id="3.30.2350.10">
    <property type="entry name" value="Pseudouridine synthase"/>
    <property type="match status" value="1"/>
</dbReference>
<dbReference type="SUPFAM" id="SSF55120">
    <property type="entry name" value="Pseudouridine synthase"/>
    <property type="match status" value="1"/>
</dbReference>
<dbReference type="PANTHER" id="PTHR12879">
    <property type="entry name" value="SPHINGOLIPID DELTA 4 DESATURASE/C-4 HYDROXYLASE PROTEIN DES2"/>
    <property type="match status" value="1"/>
</dbReference>
<dbReference type="GO" id="GO:0001522">
    <property type="term" value="P:pseudouridine synthesis"/>
    <property type="evidence" value="ECO:0007669"/>
    <property type="project" value="InterPro"/>
</dbReference>
<comment type="similarity">
    <text evidence="2">Belongs to the fatty acid desaturase type 1 family. DEGS subfamily.</text>
</comment>
<dbReference type="EC" id="1.14.19.17" evidence="3"/>
<dbReference type="Pfam" id="PF00487">
    <property type="entry name" value="FA_desaturase"/>
    <property type="match status" value="1"/>
</dbReference>
<organism evidence="12 13">
    <name type="scientific">Symbiodinium pilosum</name>
    <name type="common">Dinoflagellate</name>
    <dbReference type="NCBI Taxonomy" id="2952"/>
    <lineage>
        <taxon>Eukaryota</taxon>
        <taxon>Sar</taxon>
        <taxon>Alveolata</taxon>
        <taxon>Dinophyceae</taxon>
        <taxon>Suessiales</taxon>
        <taxon>Symbiodiniaceae</taxon>
        <taxon>Symbiodinium</taxon>
    </lineage>
</organism>